<keyword evidence="4" id="KW-1185">Reference proteome</keyword>
<evidence type="ECO:0000259" key="2">
    <source>
        <dbReference type="Pfam" id="PF05272"/>
    </source>
</evidence>
<dbReference type="AlphaFoldDB" id="A0A512HAX8"/>
<protein>
    <recommendedName>
        <fullName evidence="2">Virulence-associated protein E-like domain-containing protein</fullName>
    </recommendedName>
</protein>
<sequence>MESPEDRFAKKGATVENFPPRGKYKKTSHAKTTDWYGETKTTTRGGVDGCISNVMLALRHDPAWEGVIAYDEMACASLLMKPIVRHDGSAAVKGPFPRPVTDTDLTVAQEWLELAGLKRVAADTVARAMDLRATECGFHPVRDWLEGLTWDGTPRVGRWLADYLGAEATPYAAAVGKMFLIAMVARIMEPGCKSDHMLILEGAQKARKSTVCEILGGEWFSDCLGESVTSKDASSHLRGKWLIEMGELHTLSKADVTALKSFITRKTEKYRPAYGRKDVTEPRQCLFIGTTNESEYLRDATGGRRFWPVKVRVTHPIETDALARDRGQLFAEAMTLYRQGVPWWPDDTFEAEIIAPEQEARFEVDSWSEAIEDFLRDRSRTTILEVALGALSLERARLGTVEQRRIRAVLMKLGWVLGPRTASARFYVRKGA</sequence>
<evidence type="ECO:0000256" key="1">
    <source>
        <dbReference type="SAM" id="MobiDB-lite"/>
    </source>
</evidence>
<proteinExistence type="predicted"/>
<feature type="domain" description="Virulence-associated protein E-like" evidence="2">
    <location>
        <begin position="145"/>
        <end position="360"/>
    </location>
</feature>
<evidence type="ECO:0000313" key="3">
    <source>
        <dbReference type="EMBL" id="GEO82599.1"/>
    </source>
</evidence>
<dbReference type="InterPro" id="IPR007936">
    <property type="entry name" value="VapE-like_dom"/>
</dbReference>
<dbReference type="EMBL" id="BJZO01000091">
    <property type="protein sequence ID" value="GEO82599.1"/>
    <property type="molecule type" value="Genomic_DNA"/>
</dbReference>
<gene>
    <name evidence="3" type="ORF">ROR02_27300</name>
</gene>
<accession>A0A512HAX8</accession>
<organism evidence="3 4">
    <name type="scientific">Pararhodospirillum oryzae</name>
    <dbReference type="NCBI Taxonomy" id="478448"/>
    <lineage>
        <taxon>Bacteria</taxon>
        <taxon>Pseudomonadati</taxon>
        <taxon>Pseudomonadota</taxon>
        <taxon>Alphaproteobacteria</taxon>
        <taxon>Rhodospirillales</taxon>
        <taxon>Rhodospirillaceae</taxon>
        <taxon>Pararhodospirillum</taxon>
    </lineage>
</organism>
<evidence type="ECO:0000313" key="4">
    <source>
        <dbReference type="Proteomes" id="UP000321567"/>
    </source>
</evidence>
<dbReference type="PANTHER" id="PTHR34985">
    <property type="entry name" value="SLR0554 PROTEIN"/>
    <property type="match status" value="1"/>
</dbReference>
<reference evidence="3 4" key="1">
    <citation type="submission" date="2019-07" db="EMBL/GenBank/DDBJ databases">
        <title>Whole genome shotgun sequence of Rhodospirillum oryzae NBRC 107573.</title>
        <authorList>
            <person name="Hosoyama A."/>
            <person name="Uohara A."/>
            <person name="Ohji S."/>
            <person name="Ichikawa N."/>
        </authorList>
    </citation>
    <scope>NUCLEOTIDE SEQUENCE [LARGE SCALE GENOMIC DNA]</scope>
    <source>
        <strain evidence="3 4">NBRC 107573</strain>
    </source>
</reference>
<name>A0A512HAX8_9PROT</name>
<dbReference type="Pfam" id="PF05272">
    <property type="entry name" value="VapE-like_dom"/>
    <property type="match status" value="1"/>
</dbReference>
<comment type="caution">
    <text evidence="3">The sequence shown here is derived from an EMBL/GenBank/DDBJ whole genome shotgun (WGS) entry which is preliminary data.</text>
</comment>
<dbReference type="Proteomes" id="UP000321567">
    <property type="component" value="Unassembled WGS sequence"/>
</dbReference>
<dbReference type="PANTHER" id="PTHR34985:SF1">
    <property type="entry name" value="SLR0554 PROTEIN"/>
    <property type="match status" value="1"/>
</dbReference>
<feature type="region of interest" description="Disordered" evidence="1">
    <location>
        <begin position="1"/>
        <end position="26"/>
    </location>
</feature>